<protein>
    <recommendedName>
        <fullName evidence="4">4Fe-4S ferredoxin-type domain-containing protein</fullName>
    </recommendedName>
</protein>
<proteinExistence type="predicted"/>
<keyword evidence="3" id="KW-0411">Iron-sulfur</keyword>
<gene>
    <name evidence="5" type="ORF">KM92DES2_10022</name>
</gene>
<feature type="domain" description="4Fe-4S ferredoxin-type" evidence="4">
    <location>
        <begin position="732"/>
        <end position="761"/>
    </location>
</feature>
<dbReference type="SUPFAM" id="SSF51905">
    <property type="entry name" value="FAD/NAD(P)-binding domain"/>
    <property type="match status" value="1"/>
</dbReference>
<dbReference type="EMBL" id="FLUP01000001">
    <property type="protein sequence ID" value="SBV90615.1"/>
    <property type="molecule type" value="Genomic_DNA"/>
</dbReference>
<dbReference type="PROSITE" id="PS00198">
    <property type="entry name" value="4FE4S_FER_1"/>
    <property type="match status" value="1"/>
</dbReference>
<keyword evidence="2" id="KW-0408">Iron</keyword>
<dbReference type="AlphaFoldDB" id="A0A212IUN7"/>
<dbReference type="InterPro" id="IPR017900">
    <property type="entry name" value="4Fe4S_Fe_S_CS"/>
</dbReference>
<organism evidence="5">
    <name type="scientific">uncultured Desulfovibrio sp</name>
    <dbReference type="NCBI Taxonomy" id="167968"/>
    <lineage>
        <taxon>Bacteria</taxon>
        <taxon>Pseudomonadati</taxon>
        <taxon>Thermodesulfobacteriota</taxon>
        <taxon>Desulfovibrionia</taxon>
        <taxon>Desulfovibrionales</taxon>
        <taxon>Desulfovibrionaceae</taxon>
        <taxon>Desulfovibrio</taxon>
        <taxon>environmental samples</taxon>
    </lineage>
</organism>
<dbReference type="InterPro" id="IPR028261">
    <property type="entry name" value="DPD_II"/>
</dbReference>
<dbReference type="Gene3D" id="3.50.50.60">
    <property type="entry name" value="FAD/NAD(P)-binding domain"/>
    <property type="match status" value="2"/>
</dbReference>
<dbReference type="PANTHER" id="PTHR43100:SF2">
    <property type="entry name" value="BNAA03G19380D PROTEIN"/>
    <property type="match status" value="1"/>
</dbReference>
<accession>A0A212IUN7</accession>
<dbReference type="RefSeq" id="WP_227119408.1">
    <property type="nucleotide sequence ID" value="NZ_LT598928.1"/>
</dbReference>
<name>A0A212IUN7_9BACT</name>
<dbReference type="InterPro" id="IPR002489">
    <property type="entry name" value="Glu_synth_asu_C"/>
</dbReference>
<dbReference type="Gene3D" id="3.30.70.20">
    <property type="match status" value="1"/>
</dbReference>
<dbReference type="Pfam" id="PF07992">
    <property type="entry name" value="Pyr_redox_2"/>
    <property type="match status" value="1"/>
</dbReference>
<dbReference type="GO" id="GO:0016491">
    <property type="term" value="F:oxidoreductase activity"/>
    <property type="evidence" value="ECO:0007669"/>
    <property type="project" value="InterPro"/>
</dbReference>
<dbReference type="Pfam" id="PF12838">
    <property type="entry name" value="Fer4_7"/>
    <property type="match status" value="1"/>
</dbReference>
<dbReference type="InterPro" id="IPR009051">
    <property type="entry name" value="Helical_ferredxn"/>
</dbReference>
<reference evidence="5" key="1">
    <citation type="submission" date="2016-04" db="EMBL/GenBank/DDBJ databases">
        <authorList>
            <person name="Evans L.H."/>
            <person name="Alamgir A."/>
            <person name="Owens N."/>
            <person name="Weber N.D."/>
            <person name="Virtaneva K."/>
            <person name="Barbian K."/>
            <person name="Babar A."/>
            <person name="Rosenke K."/>
        </authorList>
    </citation>
    <scope>NUCLEOTIDE SEQUENCE</scope>
    <source>
        <strain evidence="5">92-2</strain>
    </source>
</reference>
<feature type="domain" description="4Fe-4S ferredoxin-type" evidence="4">
    <location>
        <begin position="698"/>
        <end position="727"/>
    </location>
</feature>
<dbReference type="Gene3D" id="2.160.20.60">
    <property type="entry name" value="Glutamate synthase, alpha subunit, C-terminal domain"/>
    <property type="match status" value="1"/>
</dbReference>
<dbReference type="InterPro" id="IPR017896">
    <property type="entry name" value="4Fe4S_Fe-S-bd"/>
</dbReference>
<dbReference type="GO" id="GO:0046872">
    <property type="term" value="F:metal ion binding"/>
    <property type="evidence" value="ECO:0007669"/>
    <property type="project" value="UniProtKB-KW"/>
</dbReference>
<dbReference type="Gene3D" id="1.10.1060.10">
    <property type="entry name" value="Alpha-helical ferredoxin"/>
    <property type="match status" value="1"/>
</dbReference>
<dbReference type="InterPro" id="IPR051394">
    <property type="entry name" value="Glutamate_Synthase"/>
</dbReference>
<sequence length="765" mass="82723">MLRVSTVDEHKRMSTQDLLLAIEAAVEKGETDFYIEASGQHDIGGPLWNKEGKKLTFKVSNPGQRVGSMCLPNTEILVEGSASADVGWLNAGGRIVVRGDAGDTAAHCAAAGTVYIGGRAGTRSGSLMKHDPLYEAPELWVLKSVGSFSFEFMGGGKAVVCGHDSQDIASVMGERSCVGMVGGAVYFRGPVGQLPKDVRLNPLDDEDIAWLDAGLDDFLMAIDQPSLRSELCDWSQWQKITPLPFEERGQKEVVSLGQFRSKEWIPSGIFSDVAPDDFMVNGLVARGDYRLRVPMWQNAEFAAPCEFNCPASIPTQRRLNLLREGNVEEAYRMVLDYTPFPGSVCGSVCPNPCMQSCTRTDLDSPVQIGKLGSCSADITVDKPKTRTGKHIGVIGGGVGGLTAAWQLARLGHDVTVYEADSVMGGKLEQVIPRARLNHDLLRKELKRIEDMGVTFVNNCPVDAKKFEELRKKHSALVVATGGHVPRIFPWPGHEKIVAGIDFLKAINKGEKPAVPDSVIVIGCGNAGMDAAVGAYAMGAKQVTCIDVQKPAAFAHEIEHVEGLGGKLVWPVQTKEVTDNGIITQEGTLIPGKMVIITIGESPDLSYLPEGLEKFREWIVPKPDLSVMDGVFAVGDVIKPGLLVHAIGTGRDAAFAADAFVRGETYTPEKKKLVPSTRLHTAYFAKCHDRDLPTPQDEFSRCVSCGTCRDCKMCLKSCPEKAIDRKETAGGGFEYVSDPARCIGCGICAGICPCGIWTMYPNWDMS</sequence>
<dbReference type="Pfam" id="PF14691">
    <property type="entry name" value="Fer4_20"/>
    <property type="match status" value="1"/>
</dbReference>
<dbReference type="InterPro" id="IPR023753">
    <property type="entry name" value="FAD/NAD-binding_dom"/>
</dbReference>
<dbReference type="GO" id="GO:0051536">
    <property type="term" value="F:iron-sulfur cluster binding"/>
    <property type="evidence" value="ECO:0007669"/>
    <property type="project" value="UniProtKB-KW"/>
</dbReference>
<dbReference type="PROSITE" id="PS51379">
    <property type="entry name" value="4FE4S_FER_2"/>
    <property type="match status" value="2"/>
</dbReference>
<evidence type="ECO:0000256" key="1">
    <source>
        <dbReference type="ARBA" id="ARBA00022723"/>
    </source>
</evidence>
<dbReference type="SUPFAM" id="SSF54862">
    <property type="entry name" value="4Fe-4S ferredoxins"/>
    <property type="match status" value="1"/>
</dbReference>
<dbReference type="Pfam" id="PF01493">
    <property type="entry name" value="GXGXG"/>
    <property type="match status" value="1"/>
</dbReference>
<keyword evidence="1" id="KW-0479">Metal-binding</keyword>
<evidence type="ECO:0000313" key="5">
    <source>
        <dbReference type="EMBL" id="SBV90615.1"/>
    </source>
</evidence>
<dbReference type="InterPro" id="IPR036485">
    <property type="entry name" value="Glu_synth_asu_C_sf"/>
</dbReference>
<dbReference type="PANTHER" id="PTHR43100">
    <property type="entry name" value="GLUTAMATE SYNTHASE [NADPH] SMALL CHAIN"/>
    <property type="match status" value="1"/>
</dbReference>
<evidence type="ECO:0000256" key="2">
    <source>
        <dbReference type="ARBA" id="ARBA00023004"/>
    </source>
</evidence>
<evidence type="ECO:0000259" key="4">
    <source>
        <dbReference type="PROSITE" id="PS51379"/>
    </source>
</evidence>
<dbReference type="SUPFAM" id="SSF69336">
    <property type="entry name" value="Alpha subunit of glutamate synthase, C-terminal domain"/>
    <property type="match status" value="1"/>
</dbReference>
<dbReference type="PRINTS" id="PR00368">
    <property type="entry name" value="FADPNR"/>
</dbReference>
<dbReference type="InterPro" id="IPR036188">
    <property type="entry name" value="FAD/NAD-bd_sf"/>
</dbReference>
<evidence type="ECO:0000256" key="3">
    <source>
        <dbReference type="ARBA" id="ARBA00023014"/>
    </source>
</evidence>